<keyword evidence="4 6" id="KW-1133">Transmembrane helix</keyword>
<reference evidence="9 10" key="1">
    <citation type="submission" date="2014-04" db="EMBL/GenBank/DDBJ databases">
        <authorList>
            <person name="Sears C."/>
            <person name="Carroll K."/>
            <person name="Sack B.R."/>
            <person name="Qadri F."/>
            <person name="Myers L.L."/>
            <person name="Chung G.-T."/>
            <person name="Escheverria P."/>
            <person name="Fraser C.M."/>
            <person name="Sadzewicz L."/>
            <person name="Shefchek K.A."/>
            <person name="Tallon L."/>
            <person name="Das S.P."/>
            <person name="Daugherty S."/>
            <person name="Mongodin E.F."/>
        </authorList>
    </citation>
    <scope>NUCLEOTIDE SEQUENCE [LARGE SCALE GENOMIC DNA]</scope>
    <source>
        <strain evidence="9 10">3978 T3 ii</strain>
    </source>
</reference>
<feature type="domain" description="ABC3 transporter permease C-terminal" evidence="7">
    <location>
        <begin position="295"/>
        <end position="421"/>
    </location>
</feature>
<evidence type="ECO:0000313" key="9">
    <source>
        <dbReference type="EMBL" id="KDS50232.1"/>
    </source>
</evidence>
<dbReference type="Pfam" id="PF12704">
    <property type="entry name" value="MacB_PCD"/>
    <property type="match status" value="1"/>
</dbReference>
<name>A0A078S2M6_BACUN</name>
<dbReference type="EMBL" id="JNHN01000174">
    <property type="protein sequence ID" value="KDS50232.1"/>
    <property type="molecule type" value="Genomic_DNA"/>
</dbReference>
<comment type="subcellular location">
    <subcellularLocation>
        <location evidence="1">Cell membrane</location>
        <topology evidence="1">Multi-pass membrane protein</topology>
    </subcellularLocation>
</comment>
<dbReference type="InterPro" id="IPR003838">
    <property type="entry name" value="ABC3_permease_C"/>
</dbReference>
<evidence type="ECO:0000256" key="1">
    <source>
        <dbReference type="ARBA" id="ARBA00004651"/>
    </source>
</evidence>
<keyword evidence="5 6" id="KW-0472">Membrane</keyword>
<dbReference type="PANTHER" id="PTHR30572:SF18">
    <property type="entry name" value="ABC-TYPE MACROLIDE FAMILY EXPORT SYSTEM PERMEASE COMPONENT 2"/>
    <property type="match status" value="1"/>
</dbReference>
<dbReference type="GeneID" id="99752602"/>
<feature type="transmembrane region" description="Helical" evidence="6">
    <location>
        <begin position="294"/>
        <end position="311"/>
    </location>
</feature>
<dbReference type="Proteomes" id="UP000028013">
    <property type="component" value="Unassembled WGS sequence"/>
</dbReference>
<dbReference type="InterPro" id="IPR025857">
    <property type="entry name" value="MacB_PCD"/>
</dbReference>
<dbReference type="GO" id="GO:0005886">
    <property type="term" value="C:plasma membrane"/>
    <property type="evidence" value="ECO:0007669"/>
    <property type="project" value="UniProtKB-SubCell"/>
</dbReference>
<proteinExistence type="predicted"/>
<dbReference type="GO" id="GO:0022857">
    <property type="term" value="F:transmembrane transporter activity"/>
    <property type="evidence" value="ECO:0007669"/>
    <property type="project" value="TreeGrafter"/>
</dbReference>
<feature type="domain" description="MacB-like periplasmic core" evidence="8">
    <location>
        <begin position="22"/>
        <end position="245"/>
    </location>
</feature>
<feature type="transmembrane region" description="Helical" evidence="6">
    <location>
        <begin position="21"/>
        <end position="40"/>
    </location>
</feature>
<evidence type="ECO:0000256" key="5">
    <source>
        <dbReference type="ARBA" id="ARBA00023136"/>
    </source>
</evidence>
<dbReference type="PATRIC" id="fig|1339349.3.peg.2334"/>
<evidence type="ECO:0000256" key="6">
    <source>
        <dbReference type="SAM" id="Phobius"/>
    </source>
</evidence>
<evidence type="ECO:0000259" key="7">
    <source>
        <dbReference type="Pfam" id="PF02687"/>
    </source>
</evidence>
<feature type="transmembrane region" description="Helical" evidence="6">
    <location>
        <begin position="386"/>
        <end position="408"/>
    </location>
</feature>
<keyword evidence="2" id="KW-1003">Cell membrane</keyword>
<protein>
    <submittedName>
        <fullName evidence="9">FtsX-like permease family protein</fullName>
    </submittedName>
</protein>
<organism evidence="9 10">
    <name type="scientific">Bacteroides uniformis str. 3978 T3 ii</name>
    <dbReference type="NCBI Taxonomy" id="1339349"/>
    <lineage>
        <taxon>Bacteria</taxon>
        <taxon>Pseudomonadati</taxon>
        <taxon>Bacteroidota</taxon>
        <taxon>Bacteroidia</taxon>
        <taxon>Bacteroidales</taxon>
        <taxon>Bacteroidaceae</taxon>
        <taxon>Bacteroides</taxon>
    </lineage>
</organism>
<evidence type="ECO:0000256" key="4">
    <source>
        <dbReference type="ARBA" id="ARBA00022989"/>
    </source>
</evidence>
<comment type="caution">
    <text evidence="9">The sequence shown here is derived from an EMBL/GenBank/DDBJ whole genome shotgun (WGS) entry which is preliminary data.</text>
</comment>
<dbReference type="RefSeq" id="WP_005831154.1">
    <property type="nucleotide sequence ID" value="NZ_JNHN01000174.1"/>
</dbReference>
<feature type="transmembrane region" description="Helical" evidence="6">
    <location>
        <begin position="345"/>
        <end position="366"/>
    </location>
</feature>
<gene>
    <name evidence="9" type="ORF">M094_1157</name>
</gene>
<dbReference type="InterPro" id="IPR050250">
    <property type="entry name" value="Macrolide_Exporter_MacB"/>
</dbReference>
<sequence length="432" mass="47845">MIKQYFTQAWAQLRQQPMISAVSIAGTALAIFLIMLVVMMQQVKVAPFAPESNRDRFLHVHYMSITNKSWGEGNSSNGPMGIKTALECFKSLKTPEAVTIYTCMVISTPVNLPGQPATGIDLLQTDDTFWRVFDFSFVAGKPYDQATFDAGLPVAVITESVARRLFQTTEAVGREFLLNHAPYTVSGVVKDVSTLANTAYAQVWVPYTSTEITKSTWSDEHMGMMSVTILAKSRDDFPAIREETERRRQEYDTVIGENGYSLIYRNRPYDQEKNAAGMAANIEPDVDQARRQRLIIFIILLIVPAINLSSMTQSRLRQRVAEIGVRRAFGSTRLELMGQIIAENLVVTLLAGVMGLLLSVAFAYLGNTLLFAQEFSQTLSPPAVDASILLHGSTFGWALLFCFVLNLLSSGIPAWRASRIGIVNALGGRLHK</sequence>
<dbReference type="PANTHER" id="PTHR30572">
    <property type="entry name" value="MEMBRANE COMPONENT OF TRANSPORTER-RELATED"/>
    <property type="match status" value="1"/>
</dbReference>
<dbReference type="Pfam" id="PF02687">
    <property type="entry name" value="FtsX"/>
    <property type="match status" value="1"/>
</dbReference>
<dbReference type="AlphaFoldDB" id="A0A078S2M6"/>
<accession>A0A078S2M6</accession>
<evidence type="ECO:0000256" key="2">
    <source>
        <dbReference type="ARBA" id="ARBA00022475"/>
    </source>
</evidence>
<keyword evidence="3 6" id="KW-0812">Transmembrane</keyword>
<evidence type="ECO:0000256" key="3">
    <source>
        <dbReference type="ARBA" id="ARBA00022692"/>
    </source>
</evidence>
<evidence type="ECO:0000313" key="10">
    <source>
        <dbReference type="Proteomes" id="UP000028013"/>
    </source>
</evidence>
<evidence type="ECO:0000259" key="8">
    <source>
        <dbReference type="Pfam" id="PF12704"/>
    </source>
</evidence>